<dbReference type="InterPro" id="IPR025833">
    <property type="entry name" value="GDYXXLXY"/>
</dbReference>
<dbReference type="KEGG" id="spol:FH971_03660"/>
<evidence type="ECO:0000313" key="3">
    <source>
        <dbReference type="Proteomes" id="UP000319809"/>
    </source>
</evidence>
<keyword evidence="1" id="KW-0812">Transmembrane</keyword>
<dbReference type="AlphaFoldDB" id="A0A4Y5YC34"/>
<protein>
    <submittedName>
        <fullName evidence="2">GDYXXLXY domain-containing protein</fullName>
    </submittedName>
</protein>
<dbReference type="EMBL" id="CP041036">
    <property type="protein sequence ID" value="QDE30149.1"/>
    <property type="molecule type" value="Genomic_DNA"/>
</dbReference>
<reference evidence="2 3" key="1">
    <citation type="submission" date="2019-06" db="EMBL/GenBank/DDBJ databases">
        <title>The genome of Shewanella sp. SM1901.</title>
        <authorList>
            <person name="Cha Q."/>
        </authorList>
    </citation>
    <scope>NUCLEOTIDE SEQUENCE [LARGE SCALE GENOMIC DNA]</scope>
    <source>
        <strain evidence="2 3">SM1901</strain>
    </source>
</reference>
<evidence type="ECO:0000313" key="2">
    <source>
        <dbReference type="EMBL" id="QDE30149.1"/>
    </source>
</evidence>
<dbReference type="Pfam" id="PF14345">
    <property type="entry name" value="GDYXXLXY"/>
    <property type="match status" value="1"/>
</dbReference>
<organism evidence="2 3">
    <name type="scientific">Shewanella polaris</name>
    <dbReference type="NCBI Taxonomy" id="2588449"/>
    <lineage>
        <taxon>Bacteria</taxon>
        <taxon>Pseudomonadati</taxon>
        <taxon>Pseudomonadota</taxon>
        <taxon>Gammaproteobacteria</taxon>
        <taxon>Alteromonadales</taxon>
        <taxon>Shewanellaceae</taxon>
        <taxon>Shewanella</taxon>
    </lineage>
</organism>
<name>A0A4Y5YC34_9GAMM</name>
<accession>A0A4Y5YC34</accession>
<keyword evidence="3" id="KW-1185">Reference proteome</keyword>
<keyword evidence="1" id="KW-1133">Transmembrane helix</keyword>
<sequence>MTSNNNTLLNSRQLSKRSLWAIIAALVILALINYKIFTQEQLLANGEVILFELAPVDPRSLMQGDYMALNYDIARVVSQSVNQHSSTQNNHDGLFIVTLDKHRVAQFDGLYNGDALTPTQRLIQYRVRDGSIKLASNAFFFQEGRAADFEQSKYGEFRVNQAGQLLLSNMIDKDFKRI</sequence>
<feature type="transmembrane region" description="Helical" evidence="1">
    <location>
        <begin position="20"/>
        <end position="37"/>
    </location>
</feature>
<evidence type="ECO:0000256" key="1">
    <source>
        <dbReference type="SAM" id="Phobius"/>
    </source>
</evidence>
<dbReference type="RefSeq" id="WP_140233405.1">
    <property type="nucleotide sequence ID" value="NZ_CP041036.1"/>
</dbReference>
<proteinExistence type="predicted"/>
<gene>
    <name evidence="2" type="ORF">FH971_03660</name>
</gene>
<dbReference type="Proteomes" id="UP000319809">
    <property type="component" value="Chromosome"/>
</dbReference>
<keyword evidence="1" id="KW-0472">Membrane</keyword>